<dbReference type="Pfam" id="PF01713">
    <property type="entry name" value="Smr"/>
    <property type="match status" value="1"/>
</dbReference>
<name>A0LFB3_SYNFM</name>
<dbReference type="PANTHER" id="PTHR35562">
    <property type="entry name" value="DNA ENDONUCLEASE SMRA-RELATED"/>
    <property type="match status" value="1"/>
</dbReference>
<dbReference type="PANTHER" id="PTHR35562:SF2">
    <property type="entry name" value="DNA ENDONUCLEASE SMRA-RELATED"/>
    <property type="match status" value="1"/>
</dbReference>
<gene>
    <name evidence="3" type="ordered locus">Sfum_0415</name>
</gene>
<evidence type="ECO:0000313" key="4">
    <source>
        <dbReference type="Proteomes" id="UP000001784"/>
    </source>
</evidence>
<keyword evidence="4" id="KW-1185">Reference proteome</keyword>
<dbReference type="AlphaFoldDB" id="A0LFB3"/>
<evidence type="ECO:0000313" key="3">
    <source>
        <dbReference type="EMBL" id="ABK16115.1"/>
    </source>
</evidence>
<dbReference type="InParanoid" id="A0LFB3"/>
<dbReference type="FunCoup" id="A0LFB3">
    <property type="interactions" value="25"/>
</dbReference>
<feature type="region of interest" description="Disordered" evidence="1">
    <location>
        <begin position="1"/>
        <end position="56"/>
    </location>
</feature>
<reference evidence="3 4" key="1">
    <citation type="submission" date="2006-10" db="EMBL/GenBank/DDBJ databases">
        <title>Complete sequence of Syntrophobacter fumaroxidans MPOB.</title>
        <authorList>
            <consortium name="US DOE Joint Genome Institute"/>
            <person name="Copeland A."/>
            <person name="Lucas S."/>
            <person name="Lapidus A."/>
            <person name="Barry K."/>
            <person name="Detter J.C."/>
            <person name="Glavina del Rio T."/>
            <person name="Hammon N."/>
            <person name="Israni S."/>
            <person name="Pitluck S."/>
            <person name="Goltsman E.G."/>
            <person name="Martinez M."/>
            <person name="Schmutz J."/>
            <person name="Larimer F."/>
            <person name="Land M."/>
            <person name="Hauser L."/>
            <person name="Kyrpides N."/>
            <person name="Kim E."/>
            <person name="Boone D.R."/>
            <person name="Brockman F."/>
            <person name="Culley D."/>
            <person name="Ferry J."/>
            <person name="Gunsalus R."/>
            <person name="McInerney M.J."/>
            <person name="Morrison M."/>
            <person name="Plugge C."/>
            <person name="Rohlin L."/>
            <person name="Scholten J."/>
            <person name="Sieber J."/>
            <person name="Stams A.J.M."/>
            <person name="Worm P."/>
            <person name="Henstra A.M."/>
            <person name="Richardson P."/>
        </authorList>
    </citation>
    <scope>NUCLEOTIDE SEQUENCE [LARGE SCALE GENOMIC DNA]</scope>
    <source>
        <strain evidence="4">DSM 10017 / MPOB</strain>
    </source>
</reference>
<organism evidence="3 4">
    <name type="scientific">Syntrophobacter fumaroxidans (strain DSM 10017 / MPOB)</name>
    <dbReference type="NCBI Taxonomy" id="335543"/>
    <lineage>
        <taxon>Bacteria</taxon>
        <taxon>Pseudomonadati</taxon>
        <taxon>Thermodesulfobacteriota</taxon>
        <taxon>Syntrophobacteria</taxon>
        <taxon>Syntrophobacterales</taxon>
        <taxon>Syntrophobacteraceae</taxon>
        <taxon>Syntrophobacter</taxon>
    </lineage>
</organism>
<feature type="domain" description="Smr" evidence="2">
    <location>
        <begin position="156"/>
        <end position="240"/>
    </location>
</feature>
<dbReference type="InterPro" id="IPR036063">
    <property type="entry name" value="Smr_dom_sf"/>
</dbReference>
<dbReference type="eggNOG" id="COG2840">
    <property type="taxonomic scope" value="Bacteria"/>
</dbReference>
<dbReference type="Proteomes" id="UP000001784">
    <property type="component" value="Chromosome"/>
</dbReference>
<sequence length="253" mass="27930">MRKRKTGSPDPAQRPREKKQRVQAFYTPFSALGQHPAAPPSKNRAKKTRPAHDVPAAVSVEAEESDRLFREAMKGVVPIDRAGQERVPPPAPVGTPARFLQQEELEALTHLEDLVSGDIPFELVYSDEYVDGAVVGLSPKVLKKLRNGDFSYQEYVDLHGYTRAEARAVVIDFVQESFARKLRCILIISGRGLNSRDKEPVLKQGLVSWLIRAPLKSMVLAFASARSYDGGAGAFYILLRRNKGGAPLVTPAN</sequence>
<dbReference type="KEGG" id="sfu:Sfum_0415"/>
<dbReference type="Gene3D" id="3.30.1370.110">
    <property type="match status" value="1"/>
</dbReference>
<dbReference type="STRING" id="335543.Sfum_0415"/>
<dbReference type="PROSITE" id="PS50828">
    <property type="entry name" value="SMR"/>
    <property type="match status" value="1"/>
</dbReference>
<accession>A0LFB3</accession>
<dbReference type="EMBL" id="CP000478">
    <property type="protein sequence ID" value="ABK16115.1"/>
    <property type="molecule type" value="Genomic_DNA"/>
</dbReference>
<evidence type="ECO:0000259" key="2">
    <source>
        <dbReference type="PROSITE" id="PS50828"/>
    </source>
</evidence>
<protein>
    <submittedName>
        <fullName evidence="3">Smr protein/MutS2</fullName>
    </submittedName>
</protein>
<evidence type="ECO:0000256" key="1">
    <source>
        <dbReference type="SAM" id="MobiDB-lite"/>
    </source>
</evidence>
<dbReference type="HOGENOM" id="CLU_055978_0_1_7"/>
<dbReference type="SUPFAM" id="SSF160443">
    <property type="entry name" value="SMR domain-like"/>
    <property type="match status" value="1"/>
</dbReference>
<dbReference type="InterPro" id="IPR002625">
    <property type="entry name" value="Smr_dom"/>
</dbReference>
<proteinExistence type="predicted"/>
<dbReference type="SMART" id="SM00463">
    <property type="entry name" value="SMR"/>
    <property type="match status" value="1"/>
</dbReference>